<dbReference type="InterPro" id="IPR035906">
    <property type="entry name" value="MetI-like_sf"/>
</dbReference>
<comment type="caution">
    <text evidence="9">The sequence shown here is derived from an EMBL/GenBank/DDBJ whole genome shotgun (WGS) entry which is preliminary data.</text>
</comment>
<name>A0A1Y3PP64_9BACI</name>
<keyword evidence="4 7" id="KW-0812">Transmembrane</keyword>
<evidence type="ECO:0000256" key="2">
    <source>
        <dbReference type="ARBA" id="ARBA00022448"/>
    </source>
</evidence>
<evidence type="ECO:0000256" key="3">
    <source>
        <dbReference type="ARBA" id="ARBA00022475"/>
    </source>
</evidence>
<evidence type="ECO:0000256" key="4">
    <source>
        <dbReference type="ARBA" id="ARBA00022692"/>
    </source>
</evidence>
<gene>
    <name evidence="9" type="ORF">BAA01_14075</name>
</gene>
<feature type="transmembrane region" description="Helical" evidence="7">
    <location>
        <begin position="113"/>
        <end position="133"/>
    </location>
</feature>
<keyword evidence="3" id="KW-1003">Cell membrane</keyword>
<feature type="domain" description="ABC transmembrane type-1" evidence="8">
    <location>
        <begin position="48"/>
        <end position="229"/>
    </location>
</feature>
<evidence type="ECO:0000256" key="1">
    <source>
        <dbReference type="ARBA" id="ARBA00004651"/>
    </source>
</evidence>
<comment type="subcellular location">
    <subcellularLocation>
        <location evidence="1 7">Cell membrane</location>
        <topology evidence="1 7">Multi-pass membrane protein</topology>
    </subcellularLocation>
</comment>
<dbReference type="GO" id="GO:0005886">
    <property type="term" value="C:plasma membrane"/>
    <property type="evidence" value="ECO:0007669"/>
    <property type="project" value="UniProtKB-SubCell"/>
</dbReference>
<feature type="transmembrane region" description="Helical" evidence="7">
    <location>
        <begin position="52"/>
        <end position="74"/>
    </location>
</feature>
<reference evidence="10" key="1">
    <citation type="submission" date="2016-06" db="EMBL/GenBank/DDBJ databases">
        <authorList>
            <person name="Nascimento L."/>
            <person name="Pereira R.V."/>
            <person name="Martins L.F."/>
            <person name="Quaggio R.B."/>
            <person name="Silva A.M."/>
            <person name="Setubal J.C."/>
        </authorList>
    </citation>
    <scope>NUCLEOTIDE SEQUENCE [LARGE SCALE GENOMIC DNA]</scope>
</reference>
<dbReference type="AlphaFoldDB" id="A0A1Y3PP64"/>
<dbReference type="InterPro" id="IPR000515">
    <property type="entry name" value="MetI-like"/>
</dbReference>
<keyword evidence="2 7" id="KW-0813">Transport</keyword>
<keyword evidence="5 7" id="KW-1133">Transmembrane helix</keyword>
<evidence type="ECO:0000313" key="9">
    <source>
        <dbReference type="EMBL" id="OUM88834.1"/>
    </source>
</evidence>
<feature type="transmembrane region" description="Helical" evidence="7">
    <location>
        <begin position="154"/>
        <end position="180"/>
    </location>
</feature>
<dbReference type="Gene3D" id="1.10.3720.10">
    <property type="entry name" value="MetI-like"/>
    <property type="match status" value="1"/>
</dbReference>
<dbReference type="SUPFAM" id="SSF161098">
    <property type="entry name" value="MetI-like"/>
    <property type="match status" value="1"/>
</dbReference>
<dbReference type="PANTHER" id="PTHR30151">
    <property type="entry name" value="ALKANE SULFONATE ABC TRANSPORTER-RELATED, MEMBRANE SUBUNIT"/>
    <property type="match status" value="1"/>
</dbReference>
<protein>
    <recommendedName>
        <fullName evidence="8">ABC transmembrane type-1 domain-containing protein</fullName>
    </recommendedName>
</protein>
<dbReference type="PANTHER" id="PTHR30151:SF19">
    <property type="entry name" value="ABC TRANSPORTER PERMEASE"/>
    <property type="match status" value="1"/>
</dbReference>
<dbReference type="GO" id="GO:0055085">
    <property type="term" value="P:transmembrane transport"/>
    <property type="evidence" value="ECO:0007669"/>
    <property type="project" value="InterPro"/>
</dbReference>
<comment type="similarity">
    <text evidence="7">Belongs to the binding-protein-dependent transport system permease family.</text>
</comment>
<accession>A0A1Y3PP64</accession>
<evidence type="ECO:0000259" key="8">
    <source>
        <dbReference type="PROSITE" id="PS50928"/>
    </source>
</evidence>
<proteinExistence type="inferred from homology"/>
<evidence type="ECO:0000256" key="6">
    <source>
        <dbReference type="ARBA" id="ARBA00023136"/>
    </source>
</evidence>
<keyword evidence="6 7" id="KW-0472">Membrane</keyword>
<organism evidence="9 10">
    <name type="scientific">Bacillus thermozeamaize</name>
    <dbReference type="NCBI Taxonomy" id="230954"/>
    <lineage>
        <taxon>Bacteria</taxon>
        <taxon>Bacillati</taxon>
        <taxon>Bacillota</taxon>
        <taxon>Bacilli</taxon>
        <taxon>Bacillales</taxon>
        <taxon>Bacillaceae</taxon>
        <taxon>Bacillus</taxon>
    </lineage>
</organism>
<feature type="transmembrane region" description="Helical" evidence="7">
    <location>
        <begin position="208"/>
        <end position="231"/>
    </location>
</feature>
<evidence type="ECO:0000313" key="10">
    <source>
        <dbReference type="Proteomes" id="UP000196475"/>
    </source>
</evidence>
<feature type="transmembrane region" description="Helical" evidence="7">
    <location>
        <begin position="86"/>
        <end position="107"/>
    </location>
</feature>
<dbReference type="EMBL" id="LZRT01000056">
    <property type="protein sequence ID" value="OUM88834.1"/>
    <property type="molecule type" value="Genomic_DNA"/>
</dbReference>
<evidence type="ECO:0000256" key="5">
    <source>
        <dbReference type="ARBA" id="ARBA00022989"/>
    </source>
</evidence>
<dbReference type="PROSITE" id="PS50928">
    <property type="entry name" value="ABC_TM1"/>
    <property type="match status" value="1"/>
</dbReference>
<dbReference type="CDD" id="cd06261">
    <property type="entry name" value="TM_PBP2"/>
    <property type="match status" value="1"/>
</dbReference>
<evidence type="ECO:0000256" key="7">
    <source>
        <dbReference type="RuleBase" id="RU363032"/>
    </source>
</evidence>
<sequence>MIVGSCLLIYEFAVRAGWLDAFTFIPFTEMIRSMFQCLGDPEFFWTHVWPTFIEIVISFVGAAILGVGTGLLLWRSDFLHYAFQPYLLLFYAVPFFAIYPIFITLFGTGPVPVIMVGILFSAPAVISNTAIGFRETRKVLIKYGQSLNLPFSKMLWYIYFPSAWPYIFSGLKLATAYSIIGVVATEFILSARGIGYSISYAYNNFDLYSMYGAIMLVIVISLLSNTVLGYIENRLFRRHS</sequence>
<dbReference type="Pfam" id="PF00528">
    <property type="entry name" value="BPD_transp_1"/>
    <property type="match status" value="1"/>
</dbReference>
<dbReference type="Proteomes" id="UP000196475">
    <property type="component" value="Unassembled WGS sequence"/>
</dbReference>